<keyword evidence="1" id="KW-0805">Transcription regulation</keyword>
<dbReference type="PANTHER" id="PTHR46796:SF6">
    <property type="entry name" value="ARAC SUBFAMILY"/>
    <property type="match status" value="1"/>
</dbReference>
<dbReference type="Gene3D" id="1.10.10.60">
    <property type="entry name" value="Homeodomain-like"/>
    <property type="match status" value="2"/>
</dbReference>
<dbReference type="InterPro" id="IPR018060">
    <property type="entry name" value="HTH_AraC"/>
</dbReference>
<dbReference type="GO" id="GO:0043565">
    <property type="term" value="F:sequence-specific DNA binding"/>
    <property type="evidence" value="ECO:0007669"/>
    <property type="project" value="InterPro"/>
</dbReference>
<organism evidence="5 6">
    <name type="scientific">Marinobacterium nitratireducens</name>
    <dbReference type="NCBI Taxonomy" id="518897"/>
    <lineage>
        <taxon>Bacteria</taxon>
        <taxon>Pseudomonadati</taxon>
        <taxon>Pseudomonadota</taxon>
        <taxon>Gammaproteobacteria</taxon>
        <taxon>Oceanospirillales</taxon>
        <taxon>Oceanospirillaceae</taxon>
        <taxon>Marinobacterium</taxon>
    </lineage>
</organism>
<evidence type="ECO:0000256" key="1">
    <source>
        <dbReference type="ARBA" id="ARBA00023015"/>
    </source>
</evidence>
<dbReference type="RefSeq" id="WP_188862334.1">
    <property type="nucleotide sequence ID" value="NZ_BMLT01000012.1"/>
</dbReference>
<evidence type="ECO:0000256" key="3">
    <source>
        <dbReference type="ARBA" id="ARBA00023163"/>
    </source>
</evidence>
<dbReference type="AlphaFoldDB" id="A0A917ZM96"/>
<dbReference type="Pfam" id="PF12833">
    <property type="entry name" value="HTH_18"/>
    <property type="match status" value="1"/>
</dbReference>
<accession>A0A917ZM96</accession>
<evidence type="ECO:0000313" key="5">
    <source>
        <dbReference type="EMBL" id="GGO87040.1"/>
    </source>
</evidence>
<name>A0A917ZM96_9GAMM</name>
<dbReference type="PROSITE" id="PS01124">
    <property type="entry name" value="HTH_ARAC_FAMILY_2"/>
    <property type="match status" value="1"/>
</dbReference>
<keyword evidence="2" id="KW-0238">DNA-binding</keyword>
<gene>
    <name evidence="5" type="ORF">GCM10011348_39300</name>
</gene>
<feature type="domain" description="HTH araC/xylS-type" evidence="4">
    <location>
        <begin position="16"/>
        <end position="96"/>
    </location>
</feature>
<evidence type="ECO:0000313" key="6">
    <source>
        <dbReference type="Proteomes" id="UP000599578"/>
    </source>
</evidence>
<dbReference type="PANTHER" id="PTHR46796">
    <property type="entry name" value="HTH-TYPE TRANSCRIPTIONAL ACTIVATOR RHAS-RELATED"/>
    <property type="match status" value="1"/>
</dbReference>
<reference evidence="5 6" key="1">
    <citation type="journal article" date="2014" name="Int. J. Syst. Evol. Microbiol.">
        <title>Complete genome sequence of Corynebacterium casei LMG S-19264T (=DSM 44701T), isolated from a smear-ripened cheese.</title>
        <authorList>
            <consortium name="US DOE Joint Genome Institute (JGI-PGF)"/>
            <person name="Walter F."/>
            <person name="Albersmeier A."/>
            <person name="Kalinowski J."/>
            <person name="Ruckert C."/>
        </authorList>
    </citation>
    <scope>NUCLEOTIDE SEQUENCE [LARGE SCALE GENOMIC DNA]</scope>
    <source>
        <strain evidence="5 6">CGMCC 1.7286</strain>
    </source>
</reference>
<dbReference type="SMART" id="SM00342">
    <property type="entry name" value="HTH_ARAC"/>
    <property type="match status" value="1"/>
</dbReference>
<dbReference type="Proteomes" id="UP000599578">
    <property type="component" value="Unassembled WGS sequence"/>
</dbReference>
<keyword evidence="6" id="KW-1185">Reference proteome</keyword>
<dbReference type="PRINTS" id="PR00032">
    <property type="entry name" value="HTHARAC"/>
</dbReference>
<dbReference type="InterPro" id="IPR020449">
    <property type="entry name" value="Tscrpt_reg_AraC-type_HTH"/>
</dbReference>
<keyword evidence="3" id="KW-0804">Transcription</keyword>
<dbReference type="InterPro" id="IPR009057">
    <property type="entry name" value="Homeodomain-like_sf"/>
</dbReference>
<dbReference type="PROSITE" id="PS00041">
    <property type="entry name" value="HTH_ARAC_FAMILY_1"/>
    <property type="match status" value="1"/>
</dbReference>
<dbReference type="GO" id="GO:0003700">
    <property type="term" value="F:DNA-binding transcription factor activity"/>
    <property type="evidence" value="ECO:0007669"/>
    <property type="project" value="InterPro"/>
</dbReference>
<protein>
    <recommendedName>
        <fullName evidence="4">HTH araC/xylS-type domain-containing protein</fullName>
    </recommendedName>
</protein>
<sequence>MGPHCHCWISPPTNADLAAALNLSESHFYLLCQRMLGVTPQQHTMKRRLLHARRLLLESRLSLAELALETGFADASSFSRAFKRHFNETPGSVRRTPRYRP</sequence>
<evidence type="ECO:0000256" key="2">
    <source>
        <dbReference type="ARBA" id="ARBA00023125"/>
    </source>
</evidence>
<comment type="caution">
    <text evidence="5">The sequence shown here is derived from an EMBL/GenBank/DDBJ whole genome shotgun (WGS) entry which is preliminary data.</text>
</comment>
<evidence type="ECO:0000259" key="4">
    <source>
        <dbReference type="PROSITE" id="PS01124"/>
    </source>
</evidence>
<dbReference type="EMBL" id="BMLT01000012">
    <property type="protein sequence ID" value="GGO87040.1"/>
    <property type="molecule type" value="Genomic_DNA"/>
</dbReference>
<dbReference type="InterPro" id="IPR018062">
    <property type="entry name" value="HTH_AraC-typ_CS"/>
</dbReference>
<dbReference type="InterPro" id="IPR050204">
    <property type="entry name" value="AraC_XylS_family_regulators"/>
</dbReference>
<proteinExistence type="predicted"/>
<dbReference type="SUPFAM" id="SSF46689">
    <property type="entry name" value="Homeodomain-like"/>
    <property type="match status" value="1"/>
</dbReference>